<protein>
    <recommendedName>
        <fullName evidence="8">Bile acid:sodium symporter</fullName>
    </recommendedName>
</protein>
<dbReference type="PANTHER" id="PTHR10361:SF28">
    <property type="entry name" value="P3 PROTEIN-RELATED"/>
    <property type="match status" value="1"/>
</dbReference>
<accession>A0A419SM63</accession>
<keyword evidence="7" id="KW-1185">Reference proteome</keyword>
<dbReference type="Pfam" id="PF01758">
    <property type="entry name" value="SBF"/>
    <property type="match status" value="1"/>
</dbReference>
<feature type="transmembrane region" description="Helical" evidence="5">
    <location>
        <begin position="274"/>
        <end position="294"/>
    </location>
</feature>
<sequence>MPIFTPLSVVIGILFSDYFTSLPFLIPWVFAIMTFSGGMNSDLKSFGRVIAHPWPILVTFFILHLWMPLVAWGTGKLLFADDPLTMTGLILGMIIPTGVTSFIWVSIYKGNQVLALTIILIDTLLAPLLVPYLLSLFVGKLVMINSLEMMKGLLFMIGLPSLFGMLLNEVSIGAIPQKVGPVLAPFTKVGLNFVVMVNSSAIAPYIFPINKKLLIIAAAVGAIAFIGYLCSRLIGKLLNWKREEIVTLTFCGGMRNITTGAVIAIAYFPYEVSIPVVLAMVFQQVLASLAGRFLRLRPDKGRKATASP</sequence>
<dbReference type="InterPro" id="IPR002657">
    <property type="entry name" value="BilAc:Na_symport/Acr3"/>
</dbReference>
<feature type="transmembrane region" description="Helical" evidence="5">
    <location>
        <begin position="6"/>
        <end position="33"/>
    </location>
</feature>
<evidence type="ECO:0008006" key="8">
    <source>
        <dbReference type="Google" id="ProtNLM"/>
    </source>
</evidence>
<feature type="transmembrane region" description="Helical" evidence="5">
    <location>
        <begin position="213"/>
        <end position="234"/>
    </location>
</feature>
<dbReference type="InterPro" id="IPR038770">
    <property type="entry name" value="Na+/solute_symporter_sf"/>
</dbReference>
<keyword evidence="4 5" id="KW-0472">Membrane</keyword>
<dbReference type="EMBL" id="MCHY01000007">
    <property type="protein sequence ID" value="RKD25157.1"/>
    <property type="molecule type" value="Genomic_DNA"/>
</dbReference>
<keyword evidence="2 5" id="KW-0812">Transmembrane</keyword>
<dbReference type="Proteomes" id="UP000284219">
    <property type="component" value="Unassembled WGS sequence"/>
</dbReference>
<feature type="transmembrane region" description="Helical" evidence="5">
    <location>
        <begin position="84"/>
        <end position="107"/>
    </location>
</feature>
<reference evidence="6 7" key="1">
    <citation type="submission" date="2016-08" db="EMBL/GenBank/DDBJ databases">
        <title>Novel Firmicute Genomes.</title>
        <authorList>
            <person name="Poppleton D.I."/>
            <person name="Gribaldo S."/>
        </authorList>
    </citation>
    <scope>NUCLEOTIDE SEQUENCE [LARGE SCALE GENOMIC DNA]</scope>
    <source>
        <strain evidence="6 7">RAOx-1</strain>
    </source>
</reference>
<evidence type="ECO:0000256" key="3">
    <source>
        <dbReference type="ARBA" id="ARBA00022989"/>
    </source>
</evidence>
<comment type="caution">
    <text evidence="6">The sequence shown here is derived from an EMBL/GenBank/DDBJ whole genome shotgun (WGS) entry which is preliminary data.</text>
</comment>
<dbReference type="AlphaFoldDB" id="A0A419SM63"/>
<comment type="subcellular location">
    <subcellularLocation>
        <location evidence="1">Membrane</location>
        <topology evidence="1">Multi-pass membrane protein</topology>
    </subcellularLocation>
</comment>
<evidence type="ECO:0000256" key="5">
    <source>
        <dbReference type="SAM" id="Phobius"/>
    </source>
</evidence>
<evidence type="ECO:0000256" key="2">
    <source>
        <dbReference type="ARBA" id="ARBA00022692"/>
    </source>
</evidence>
<evidence type="ECO:0000256" key="4">
    <source>
        <dbReference type="ARBA" id="ARBA00023136"/>
    </source>
</evidence>
<feature type="transmembrane region" description="Helical" evidence="5">
    <location>
        <begin position="189"/>
        <end position="207"/>
    </location>
</feature>
<gene>
    <name evidence="6" type="ORF">BEP19_04335</name>
</gene>
<dbReference type="Gene3D" id="1.20.1530.20">
    <property type="match status" value="1"/>
</dbReference>
<feature type="transmembrane region" description="Helical" evidence="5">
    <location>
        <begin position="114"/>
        <end position="137"/>
    </location>
</feature>
<dbReference type="GO" id="GO:0016020">
    <property type="term" value="C:membrane"/>
    <property type="evidence" value="ECO:0007669"/>
    <property type="project" value="UniProtKB-SubCell"/>
</dbReference>
<evidence type="ECO:0000313" key="7">
    <source>
        <dbReference type="Proteomes" id="UP000284219"/>
    </source>
</evidence>
<feature type="transmembrane region" description="Helical" evidence="5">
    <location>
        <begin position="54"/>
        <end position="72"/>
    </location>
</feature>
<organism evidence="6 7">
    <name type="scientific">Ammoniphilus oxalaticus</name>
    <dbReference type="NCBI Taxonomy" id="66863"/>
    <lineage>
        <taxon>Bacteria</taxon>
        <taxon>Bacillati</taxon>
        <taxon>Bacillota</taxon>
        <taxon>Bacilli</taxon>
        <taxon>Bacillales</taxon>
        <taxon>Paenibacillaceae</taxon>
        <taxon>Aneurinibacillus group</taxon>
        <taxon>Ammoniphilus</taxon>
    </lineage>
</organism>
<feature type="transmembrane region" description="Helical" evidence="5">
    <location>
        <begin position="149"/>
        <end position="168"/>
    </location>
</feature>
<evidence type="ECO:0000256" key="1">
    <source>
        <dbReference type="ARBA" id="ARBA00004141"/>
    </source>
</evidence>
<proteinExistence type="predicted"/>
<feature type="transmembrane region" description="Helical" evidence="5">
    <location>
        <begin position="246"/>
        <end position="268"/>
    </location>
</feature>
<name>A0A419SM63_9BACL</name>
<keyword evidence="3 5" id="KW-1133">Transmembrane helix</keyword>
<dbReference type="PANTHER" id="PTHR10361">
    <property type="entry name" value="SODIUM-BILE ACID COTRANSPORTER"/>
    <property type="match status" value="1"/>
</dbReference>
<dbReference type="InterPro" id="IPR004710">
    <property type="entry name" value="Bilac:Na_transpt"/>
</dbReference>
<evidence type="ECO:0000313" key="6">
    <source>
        <dbReference type="EMBL" id="RKD25157.1"/>
    </source>
</evidence>